<feature type="transmembrane region" description="Helical" evidence="2">
    <location>
        <begin position="54"/>
        <end position="72"/>
    </location>
</feature>
<evidence type="ECO:0000313" key="4">
    <source>
        <dbReference type="EMBL" id="HIT59257.1"/>
    </source>
</evidence>
<evidence type="ECO:0000256" key="2">
    <source>
        <dbReference type="SAM" id="Phobius"/>
    </source>
</evidence>
<keyword evidence="2" id="KW-0472">Membrane</keyword>
<protein>
    <submittedName>
        <fullName evidence="4">Uncharacterized protein</fullName>
    </submittedName>
</protein>
<gene>
    <name evidence="4" type="ORF">IAC39_06070</name>
</gene>
<dbReference type="EMBL" id="DVLL01000021">
    <property type="protein sequence ID" value="HIT59257.1"/>
    <property type="molecule type" value="Genomic_DNA"/>
</dbReference>
<proteinExistence type="predicted"/>
<feature type="compositionally biased region" description="Acidic residues" evidence="1">
    <location>
        <begin position="27"/>
        <end position="50"/>
    </location>
</feature>
<organism evidence="4 5">
    <name type="scientific">Candidatus Faeciplasma pullistercoris</name>
    <dbReference type="NCBI Taxonomy" id="2840800"/>
    <lineage>
        <taxon>Bacteria</taxon>
        <taxon>Bacillati</taxon>
        <taxon>Bacillota</taxon>
        <taxon>Clostridia</taxon>
        <taxon>Eubacteriales</taxon>
        <taxon>Oscillospiraceae</taxon>
        <taxon>Oscillospiraceae incertae sedis</taxon>
        <taxon>Candidatus Faeciplasma</taxon>
    </lineage>
</organism>
<dbReference type="Proteomes" id="UP000824136">
    <property type="component" value="Unassembled WGS sequence"/>
</dbReference>
<sequence length="75" mass="7942">MKKFMAMLLALVVALSMLTVAAFAESGDVEEETEDIEVTDPVDDKEEDTNPDTGVAFAVIPMVVAGAAVAFAKKH</sequence>
<name>A0A9D1KLB3_9FIRM</name>
<feature type="signal peptide" evidence="3">
    <location>
        <begin position="1"/>
        <end position="24"/>
    </location>
</feature>
<feature type="chain" id="PRO_5039059399" evidence="3">
    <location>
        <begin position="25"/>
        <end position="75"/>
    </location>
</feature>
<evidence type="ECO:0000313" key="5">
    <source>
        <dbReference type="Proteomes" id="UP000824136"/>
    </source>
</evidence>
<keyword evidence="2" id="KW-0812">Transmembrane</keyword>
<accession>A0A9D1KLB3</accession>
<reference evidence="4" key="2">
    <citation type="journal article" date="2021" name="PeerJ">
        <title>Extensive microbial diversity within the chicken gut microbiome revealed by metagenomics and culture.</title>
        <authorList>
            <person name="Gilroy R."/>
            <person name="Ravi A."/>
            <person name="Getino M."/>
            <person name="Pursley I."/>
            <person name="Horton D.L."/>
            <person name="Alikhan N.F."/>
            <person name="Baker D."/>
            <person name="Gharbi K."/>
            <person name="Hall N."/>
            <person name="Watson M."/>
            <person name="Adriaenssens E.M."/>
            <person name="Foster-Nyarko E."/>
            <person name="Jarju S."/>
            <person name="Secka A."/>
            <person name="Antonio M."/>
            <person name="Oren A."/>
            <person name="Chaudhuri R.R."/>
            <person name="La Ragione R."/>
            <person name="Hildebrand F."/>
            <person name="Pallen M.J."/>
        </authorList>
    </citation>
    <scope>NUCLEOTIDE SEQUENCE</scope>
    <source>
        <strain evidence="4">CHK33-4379</strain>
    </source>
</reference>
<reference evidence="4" key="1">
    <citation type="submission" date="2020-10" db="EMBL/GenBank/DDBJ databases">
        <authorList>
            <person name="Gilroy R."/>
        </authorList>
    </citation>
    <scope>NUCLEOTIDE SEQUENCE</scope>
    <source>
        <strain evidence="4">CHK33-4379</strain>
    </source>
</reference>
<keyword evidence="3" id="KW-0732">Signal</keyword>
<feature type="region of interest" description="Disordered" evidence="1">
    <location>
        <begin position="27"/>
        <end position="51"/>
    </location>
</feature>
<evidence type="ECO:0000256" key="3">
    <source>
        <dbReference type="SAM" id="SignalP"/>
    </source>
</evidence>
<dbReference type="AlphaFoldDB" id="A0A9D1KLB3"/>
<comment type="caution">
    <text evidence="4">The sequence shown here is derived from an EMBL/GenBank/DDBJ whole genome shotgun (WGS) entry which is preliminary data.</text>
</comment>
<evidence type="ECO:0000256" key="1">
    <source>
        <dbReference type="SAM" id="MobiDB-lite"/>
    </source>
</evidence>
<keyword evidence="2" id="KW-1133">Transmembrane helix</keyword>